<keyword evidence="2" id="KW-0808">Transferase</keyword>
<dbReference type="EMBL" id="VCIW01000021">
    <property type="protein sequence ID" value="TLS49399.1"/>
    <property type="molecule type" value="Genomic_DNA"/>
</dbReference>
<comment type="caution">
    <text evidence="2">The sequence shown here is derived from an EMBL/GenBank/DDBJ whole genome shotgun (WGS) entry which is preliminary data.</text>
</comment>
<sequence>MGSPVKVLHVVANMNRGGAETLIMNLYRNMDRSLVQFDFLTHREGVFDKEIRSLGGTVYRIPYINEVGHVAYLRGLDQFFRSHAAYKIVHSHMDKMSGFVLRAANRAGIPIRIAHSHNTSSEGGIAAKAYKWTAGRLVPYNATHLLACSELAAAWMYRSRAKHSSIVRNGIECERFRFDPALRSEVREELGILPEGFVVGHVGRFADQKNHSFLIDIFAEIVVLRPDARLLLLGDGPLCGEIKRKVADRGLERSVRFLGVRGDVHRILQAMDVMVFPSLHEGLPVTLVEAQGSGLPCIVSDRITREVDMGQGLVSFVSLRDHPRLWGEKALQSFQLSRSRGSSDSLKHKGYDIRESALWLQQFYDRQFNQNGVHSL</sequence>
<dbReference type="CDD" id="cd03812">
    <property type="entry name" value="GT4_CapH-like"/>
    <property type="match status" value="1"/>
</dbReference>
<evidence type="ECO:0000259" key="1">
    <source>
        <dbReference type="Pfam" id="PF13579"/>
    </source>
</evidence>
<dbReference type="GO" id="GO:0016758">
    <property type="term" value="F:hexosyltransferase activity"/>
    <property type="evidence" value="ECO:0007669"/>
    <property type="project" value="TreeGrafter"/>
</dbReference>
<evidence type="ECO:0000313" key="3">
    <source>
        <dbReference type="Proteomes" id="UP000309676"/>
    </source>
</evidence>
<feature type="domain" description="Glycosyltransferase subfamily 4-like N-terminal" evidence="1">
    <location>
        <begin position="17"/>
        <end position="165"/>
    </location>
</feature>
<organism evidence="2 3">
    <name type="scientific">Paenibacillus antri</name>
    <dbReference type="NCBI Taxonomy" id="2582848"/>
    <lineage>
        <taxon>Bacteria</taxon>
        <taxon>Bacillati</taxon>
        <taxon>Bacillota</taxon>
        <taxon>Bacilli</taxon>
        <taxon>Bacillales</taxon>
        <taxon>Paenibacillaceae</taxon>
        <taxon>Paenibacillus</taxon>
    </lineage>
</organism>
<dbReference type="PANTHER" id="PTHR45947:SF3">
    <property type="entry name" value="SULFOQUINOVOSYL TRANSFERASE SQD2"/>
    <property type="match status" value="1"/>
</dbReference>
<reference evidence="2 3" key="1">
    <citation type="submission" date="2019-05" db="EMBL/GenBank/DDBJ databases">
        <authorList>
            <person name="Narsing Rao M.P."/>
            <person name="Li W.J."/>
        </authorList>
    </citation>
    <scope>NUCLEOTIDE SEQUENCE [LARGE SCALE GENOMIC DNA]</scope>
    <source>
        <strain evidence="2 3">SYSU_K30003</strain>
    </source>
</reference>
<dbReference type="AlphaFoldDB" id="A0A5R9G311"/>
<dbReference type="OrthoDB" id="9804196at2"/>
<dbReference type="InterPro" id="IPR028098">
    <property type="entry name" value="Glyco_trans_4-like_N"/>
</dbReference>
<gene>
    <name evidence="2" type="ORF">FE782_25105</name>
</gene>
<dbReference type="RefSeq" id="WP_138197116.1">
    <property type="nucleotide sequence ID" value="NZ_VCIW01000021.1"/>
</dbReference>
<name>A0A5R9G311_9BACL</name>
<dbReference type="SUPFAM" id="SSF53756">
    <property type="entry name" value="UDP-Glycosyltransferase/glycogen phosphorylase"/>
    <property type="match status" value="1"/>
</dbReference>
<dbReference type="Pfam" id="PF13692">
    <property type="entry name" value="Glyco_trans_1_4"/>
    <property type="match status" value="1"/>
</dbReference>
<accession>A0A5R9G311</accession>
<evidence type="ECO:0000313" key="2">
    <source>
        <dbReference type="EMBL" id="TLS49399.1"/>
    </source>
</evidence>
<protein>
    <submittedName>
        <fullName evidence="2">Glycosyltransferase family 1 protein</fullName>
    </submittedName>
</protein>
<dbReference type="Pfam" id="PF13579">
    <property type="entry name" value="Glyco_trans_4_4"/>
    <property type="match status" value="1"/>
</dbReference>
<proteinExistence type="predicted"/>
<dbReference type="Gene3D" id="3.40.50.2000">
    <property type="entry name" value="Glycogen Phosphorylase B"/>
    <property type="match status" value="2"/>
</dbReference>
<dbReference type="InterPro" id="IPR050194">
    <property type="entry name" value="Glycosyltransferase_grp1"/>
</dbReference>
<dbReference type="PANTHER" id="PTHR45947">
    <property type="entry name" value="SULFOQUINOVOSYL TRANSFERASE SQD2"/>
    <property type="match status" value="1"/>
</dbReference>
<keyword evidence="3" id="KW-1185">Reference proteome</keyword>
<dbReference type="Proteomes" id="UP000309676">
    <property type="component" value="Unassembled WGS sequence"/>
</dbReference>